<evidence type="ECO:0000313" key="3">
    <source>
        <dbReference type="Proteomes" id="UP001295423"/>
    </source>
</evidence>
<dbReference type="AlphaFoldDB" id="A0AAD2FDC8"/>
<dbReference type="EMBL" id="CAKOGP040000093">
    <property type="protein sequence ID" value="CAJ1929811.1"/>
    <property type="molecule type" value="Genomic_DNA"/>
</dbReference>
<reference evidence="2" key="1">
    <citation type="submission" date="2023-08" db="EMBL/GenBank/DDBJ databases">
        <authorList>
            <person name="Audoor S."/>
            <person name="Bilcke G."/>
        </authorList>
    </citation>
    <scope>NUCLEOTIDE SEQUENCE</scope>
</reference>
<name>A0AAD2FDC8_9STRA</name>
<evidence type="ECO:0000313" key="2">
    <source>
        <dbReference type="EMBL" id="CAJ1929811.1"/>
    </source>
</evidence>
<evidence type="ECO:0000313" key="1">
    <source>
        <dbReference type="EMBL" id="CAJ1929807.1"/>
    </source>
</evidence>
<protein>
    <submittedName>
        <fullName evidence="2">Uncharacterized protein</fullName>
    </submittedName>
</protein>
<dbReference type="EMBL" id="CAKOGP040000093">
    <property type="protein sequence ID" value="CAJ1929807.1"/>
    <property type="molecule type" value="Genomic_DNA"/>
</dbReference>
<accession>A0AAD2FDC8</accession>
<gene>
    <name evidence="1" type="ORF">CYCCA115_LOCUS1768</name>
    <name evidence="2" type="ORF">CYCCA115_LOCUS1769</name>
</gene>
<comment type="caution">
    <text evidence="2">The sequence shown here is derived from an EMBL/GenBank/DDBJ whole genome shotgun (WGS) entry which is preliminary data.</text>
</comment>
<sequence length="267" mass="30921">MISTSRYKKSLPEATCVSSHQLSRRIKHIRTCSSRISHRSGSTFNTYPSRCSGVDYIKRQLTLCKVVQQWRVFQTLSPLIRHVRKYEKARKNGRSGDYVSQNGDVVVAGNKFNRDIWSKLILLDPSLSPKTNTTNGLYHFTIRDKLDSTCFEFKKDHAVMEKLDSLVQLMFHGIGFGAMRHSEIKEMEECGRPRFFNGEIWYSAEGFKRSNVFRTSNGFVERRLPWSLSRLYLLYLLAKEETGYCSVDGLKPTHMAQEIFQLDTLPK</sequence>
<proteinExistence type="predicted"/>
<keyword evidence="3" id="KW-1185">Reference proteome</keyword>
<organism evidence="2 3">
    <name type="scientific">Cylindrotheca closterium</name>
    <dbReference type="NCBI Taxonomy" id="2856"/>
    <lineage>
        <taxon>Eukaryota</taxon>
        <taxon>Sar</taxon>
        <taxon>Stramenopiles</taxon>
        <taxon>Ochrophyta</taxon>
        <taxon>Bacillariophyta</taxon>
        <taxon>Bacillariophyceae</taxon>
        <taxon>Bacillariophycidae</taxon>
        <taxon>Bacillariales</taxon>
        <taxon>Bacillariaceae</taxon>
        <taxon>Cylindrotheca</taxon>
    </lineage>
</organism>
<dbReference type="Proteomes" id="UP001295423">
    <property type="component" value="Unassembled WGS sequence"/>
</dbReference>